<evidence type="ECO:0000313" key="1">
    <source>
        <dbReference type="EMBL" id="KKL69627.1"/>
    </source>
</evidence>
<reference evidence="1" key="1">
    <citation type="journal article" date="2015" name="Nature">
        <title>Complex archaea that bridge the gap between prokaryotes and eukaryotes.</title>
        <authorList>
            <person name="Spang A."/>
            <person name="Saw J.H."/>
            <person name="Jorgensen S.L."/>
            <person name="Zaremba-Niedzwiedzka K."/>
            <person name="Martijn J."/>
            <person name="Lind A.E."/>
            <person name="van Eijk R."/>
            <person name="Schleper C."/>
            <person name="Guy L."/>
            <person name="Ettema T.J."/>
        </authorList>
    </citation>
    <scope>NUCLEOTIDE SEQUENCE</scope>
</reference>
<protein>
    <submittedName>
        <fullName evidence="1">Uncharacterized protein</fullName>
    </submittedName>
</protein>
<dbReference type="EMBL" id="LAZR01026152">
    <property type="protein sequence ID" value="KKL69627.1"/>
    <property type="molecule type" value="Genomic_DNA"/>
</dbReference>
<proteinExistence type="predicted"/>
<accession>A0A0F9H2R5</accession>
<dbReference type="AlphaFoldDB" id="A0A0F9H2R5"/>
<gene>
    <name evidence="1" type="ORF">LCGC14_2112990</name>
</gene>
<sequence>MCNQSKRSKIVTKANWLVSERAYIAGATYRQALSYLVKLRVQEDVVTFDKPNMC</sequence>
<organism evidence="1">
    <name type="scientific">marine sediment metagenome</name>
    <dbReference type="NCBI Taxonomy" id="412755"/>
    <lineage>
        <taxon>unclassified sequences</taxon>
        <taxon>metagenomes</taxon>
        <taxon>ecological metagenomes</taxon>
    </lineage>
</organism>
<name>A0A0F9H2R5_9ZZZZ</name>
<comment type="caution">
    <text evidence="1">The sequence shown here is derived from an EMBL/GenBank/DDBJ whole genome shotgun (WGS) entry which is preliminary data.</text>
</comment>